<protein>
    <submittedName>
        <fullName evidence="1">Uncharacterized protein</fullName>
    </submittedName>
</protein>
<accession>W1PYP4</accession>
<dbReference type="EMBL" id="KI392591">
    <property type="protein sequence ID" value="ERN13106.1"/>
    <property type="molecule type" value="Genomic_DNA"/>
</dbReference>
<dbReference type="PANTHER" id="PTHR31656">
    <property type="entry name" value="ROOT CAP DOMAIN-CONTAINING PROTEIN"/>
    <property type="match status" value="1"/>
</dbReference>
<dbReference type="InterPro" id="IPR009646">
    <property type="entry name" value="Root_cap"/>
</dbReference>
<dbReference type="HOGENOM" id="CLU_018422_0_1_1"/>
<gene>
    <name evidence="1" type="ORF">AMTR_s00040p00170830</name>
</gene>
<dbReference type="Gramene" id="ERN13106">
    <property type="protein sequence ID" value="ERN13106"/>
    <property type="gene ID" value="AMTR_s00040p00170830"/>
</dbReference>
<proteinExistence type="predicted"/>
<dbReference type="STRING" id="13333.W1PYP4"/>
<keyword evidence="2" id="KW-1185">Reference proteome</keyword>
<dbReference type="Proteomes" id="UP000017836">
    <property type="component" value="Unassembled WGS sequence"/>
</dbReference>
<dbReference type="eggNOG" id="ENOG502QUGT">
    <property type="taxonomic scope" value="Eukaryota"/>
</dbReference>
<sequence>MSCNFPGAVCQDPRFVGGDGVAFYFHGKKGHNFCLLSDPDLHINAHFIGKSKPSMKRDFTWIQSIAILFGPHRLFIGAHKASTWDESLDHLIIFHDKDRIRLEPKVGSAWQAQVHPGLKLTRTRPTNEVVAEAIGKFKITARVVPITMKESRIHGYNITEEDCFAHLELGFKFYGLSDNVSGVLGQTYREGYRTRVKIGASMSIMGGDREFATSNVFAPDCAVARFDNHMAARGMGSEGGL</sequence>
<dbReference type="AlphaFoldDB" id="W1PYP4"/>
<reference evidence="2" key="1">
    <citation type="journal article" date="2013" name="Science">
        <title>The Amborella genome and the evolution of flowering plants.</title>
        <authorList>
            <consortium name="Amborella Genome Project"/>
        </authorList>
    </citation>
    <scope>NUCLEOTIDE SEQUENCE [LARGE SCALE GENOMIC DNA]</scope>
</reference>
<dbReference type="OMA" id="SCNFPGA"/>
<name>W1PYP4_AMBTC</name>
<evidence type="ECO:0000313" key="2">
    <source>
        <dbReference type="Proteomes" id="UP000017836"/>
    </source>
</evidence>
<dbReference type="Pfam" id="PF06830">
    <property type="entry name" value="Root_cap"/>
    <property type="match status" value="1"/>
</dbReference>
<organism evidence="1 2">
    <name type="scientific">Amborella trichopoda</name>
    <dbReference type="NCBI Taxonomy" id="13333"/>
    <lineage>
        <taxon>Eukaryota</taxon>
        <taxon>Viridiplantae</taxon>
        <taxon>Streptophyta</taxon>
        <taxon>Embryophyta</taxon>
        <taxon>Tracheophyta</taxon>
        <taxon>Spermatophyta</taxon>
        <taxon>Magnoliopsida</taxon>
        <taxon>Amborellales</taxon>
        <taxon>Amborellaceae</taxon>
        <taxon>Amborella</taxon>
    </lineage>
</organism>
<evidence type="ECO:0000313" key="1">
    <source>
        <dbReference type="EMBL" id="ERN13106.1"/>
    </source>
</evidence>